<gene>
    <name evidence="1" type="ORF">H7K38_26535</name>
</gene>
<comment type="caution">
    <text evidence="1">The sequence shown here is derived from an EMBL/GenBank/DDBJ whole genome shotgun (WGS) entry which is preliminary data.</text>
</comment>
<sequence length="103" mass="11528">MSDYRIESRWVDWFSVHTYVIPLLDEAGSWPLAGSLAFQRLDDSDPRKLAAVLDGGRRDALRNDVICSALAQASQDISMAADWPAFARSTLRRKAAYIARRSA</sequence>
<reference evidence="1" key="1">
    <citation type="submission" date="2020-07" db="EMBL/GenBank/DDBJ databases">
        <authorList>
            <person name="Pettersson B.M.F."/>
            <person name="Behra P.R.K."/>
            <person name="Ramesh M."/>
            <person name="Das S."/>
            <person name="Dasgupta S."/>
            <person name="Kirsebom L.A."/>
        </authorList>
    </citation>
    <scope>NUCLEOTIDE SEQUENCE</scope>
    <source>
        <strain evidence="1">CCUG 55640</strain>
    </source>
</reference>
<dbReference type="InterPro" id="IPR024384">
    <property type="entry name" value="DUF2742"/>
</dbReference>
<reference evidence="1" key="2">
    <citation type="journal article" date="2022" name="BMC Genomics">
        <title>Comparative genome analysis of mycobacteria focusing on tRNA and non-coding RNA.</title>
        <authorList>
            <person name="Behra P.R.K."/>
            <person name="Pettersson B.M.F."/>
            <person name="Ramesh M."/>
            <person name="Das S."/>
            <person name="Dasgupta S."/>
            <person name="Kirsebom L.A."/>
        </authorList>
    </citation>
    <scope>NUCLEOTIDE SEQUENCE</scope>
    <source>
        <strain evidence="1">CCUG 55640</strain>
    </source>
</reference>
<evidence type="ECO:0000313" key="2">
    <source>
        <dbReference type="Proteomes" id="UP001141650"/>
    </source>
</evidence>
<name>A0AA41XTA8_9MYCO</name>
<dbReference type="Proteomes" id="UP001141650">
    <property type="component" value="Unassembled WGS sequence"/>
</dbReference>
<proteinExistence type="predicted"/>
<dbReference type="RefSeq" id="WP_211284707.1">
    <property type="nucleotide sequence ID" value="NZ_JACKVH010000030.1"/>
</dbReference>
<protein>
    <submittedName>
        <fullName evidence="1">DUF2742 domain-containing protein</fullName>
    </submittedName>
</protein>
<dbReference type="AlphaFoldDB" id="A0AA41XTA8"/>
<evidence type="ECO:0000313" key="1">
    <source>
        <dbReference type="EMBL" id="MCV7382176.1"/>
    </source>
</evidence>
<accession>A0AA41XTA8</accession>
<dbReference type="EMBL" id="JACKVH010000030">
    <property type="protein sequence ID" value="MCV7382176.1"/>
    <property type="molecule type" value="Genomic_DNA"/>
</dbReference>
<dbReference type="Pfam" id="PF10888">
    <property type="entry name" value="DUF2742"/>
    <property type="match status" value="1"/>
</dbReference>
<organism evidence="1 2">
    <name type="scientific">Mycobacterium alsense</name>
    <dbReference type="NCBI Taxonomy" id="324058"/>
    <lineage>
        <taxon>Bacteria</taxon>
        <taxon>Bacillati</taxon>
        <taxon>Actinomycetota</taxon>
        <taxon>Actinomycetes</taxon>
        <taxon>Mycobacteriales</taxon>
        <taxon>Mycobacteriaceae</taxon>
        <taxon>Mycobacterium</taxon>
    </lineage>
</organism>